<comment type="caution">
    <text evidence="1">The sequence shown here is derived from an EMBL/GenBank/DDBJ whole genome shotgun (WGS) entry which is preliminary data.</text>
</comment>
<dbReference type="EMBL" id="MU118018">
    <property type="protein sequence ID" value="KAF9648171.1"/>
    <property type="molecule type" value="Genomic_DNA"/>
</dbReference>
<proteinExistence type="predicted"/>
<reference evidence="1" key="2">
    <citation type="journal article" date="2020" name="Nat. Commun.">
        <title>Large-scale genome sequencing of mycorrhizal fungi provides insights into the early evolution of symbiotic traits.</title>
        <authorList>
            <person name="Miyauchi S."/>
            <person name="Kiss E."/>
            <person name="Kuo A."/>
            <person name="Drula E."/>
            <person name="Kohler A."/>
            <person name="Sanchez-Garcia M."/>
            <person name="Morin E."/>
            <person name="Andreopoulos B."/>
            <person name="Barry K.W."/>
            <person name="Bonito G."/>
            <person name="Buee M."/>
            <person name="Carver A."/>
            <person name="Chen C."/>
            <person name="Cichocki N."/>
            <person name="Clum A."/>
            <person name="Culley D."/>
            <person name="Crous P.W."/>
            <person name="Fauchery L."/>
            <person name="Girlanda M."/>
            <person name="Hayes R.D."/>
            <person name="Keri Z."/>
            <person name="LaButti K."/>
            <person name="Lipzen A."/>
            <person name="Lombard V."/>
            <person name="Magnuson J."/>
            <person name="Maillard F."/>
            <person name="Murat C."/>
            <person name="Nolan M."/>
            <person name="Ohm R.A."/>
            <person name="Pangilinan J."/>
            <person name="Pereira M.F."/>
            <person name="Perotto S."/>
            <person name="Peter M."/>
            <person name="Pfister S."/>
            <person name="Riley R."/>
            <person name="Sitrit Y."/>
            <person name="Stielow J.B."/>
            <person name="Szollosi G."/>
            <person name="Zifcakova L."/>
            <person name="Stursova M."/>
            <person name="Spatafora J.W."/>
            <person name="Tedersoo L."/>
            <person name="Vaario L.M."/>
            <person name="Yamada A."/>
            <person name="Yan M."/>
            <person name="Wang P."/>
            <person name="Xu J."/>
            <person name="Bruns T."/>
            <person name="Baldrian P."/>
            <person name="Vilgalys R."/>
            <person name="Dunand C."/>
            <person name="Henrissat B."/>
            <person name="Grigoriev I.V."/>
            <person name="Hibbett D."/>
            <person name="Nagy L.G."/>
            <person name="Martin F.M."/>
        </authorList>
    </citation>
    <scope>NUCLEOTIDE SEQUENCE</scope>
    <source>
        <strain evidence="1">P2</strain>
    </source>
</reference>
<protein>
    <submittedName>
        <fullName evidence="1">Uncharacterized protein</fullName>
    </submittedName>
</protein>
<name>A0ACB6ZEW6_THEGA</name>
<sequence>MATKRRAALRPEFSIVGDEQERHRIQLEHNLQNKDLSIDLLSSQDEHSLECARHAERSRSPFSYRSFGQHDPSVDDQSQINPWSYRTVDDDDENGINPYSGESLSTAAHHASAVTLNAGLGARRGDDTRSGAEFDPERPLQNIMAGAKRLSMFGNNTTSKSIHNSAPLMFDPLVIDDSAQLDMMLSTGHAPPHTLNASLRSPLASSSSVSDSPHHSSRRPKLSDGLSRAAFSPKRPRNPQPFVSPRIERLNGTRNGISHSPGRVSFDIPTPRAKSHSKTHPQVNVQPPTPSNASSKFAKMAKGLAREIEGERERLQNMAQEDAAPTPSRERSRSKAAGRKGIVKPSSKSRVYLPDVTGLTSAVESPARTRLDYHRVNPADREIQKHIVNTLGIVQSKLTYLESEHNISRRRVRELELELEQCKKDVAKERTRVLQMEMEDVERQHAATMKAYADRKGKGKAVPSSPTTEDHARYREAVEEKKALEALVSSLRNHLTRLTSELTSHSALLAELRTLRDADTEALQAKSEEVNILKDRVEGLAGEVEVLKGVVEEGLKERRMLREQSTATEEDNQRPGRTSQAVIDAKVQQPREGESEEFSEESEDESVEDSISASRSLLIRPSPAADKTTRTDYATVGTQSQATRPFVTEEELERISVELSERRSERSRASSVASSVKSLPKSLTYITERPDSPFLRGSAQSAPPDLARSEHRSSPELDPRIPDPRYRVTRTTAPKPSRTTARVPADTHVPRQDRREDKEKAQDQAALEELENSPFPQIRGERLERLFFSAPDHNAKSCNVCNRRKRSHEDRVNGKRPSWLLSRFATDMKSRMPVRGVDGDDEGYAEGLEEEIIARERKLQEQDRVPPQTVLMRVVRELEDDFTHYKGIYIELSDQYKEMDAISNVVKRNVVAQHLKEVIDVLEQKGDQIASLYDLLSFQDKPVEGLAGRDDTRKPSGSVKTW</sequence>
<evidence type="ECO:0000313" key="1">
    <source>
        <dbReference type="EMBL" id="KAF9648171.1"/>
    </source>
</evidence>
<reference evidence="1" key="1">
    <citation type="submission" date="2019-10" db="EMBL/GenBank/DDBJ databases">
        <authorList>
            <consortium name="DOE Joint Genome Institute"/>
            <person name="Kuo A."/>
            <person name="Miyauchi S."/>
            <person name="Kiss E."/>
            <person name="Drula E."/>
            <person name="Kohler A."/>
            <person name="Sanchez-Garcia M."/>
            <person name="Andreopoulos B."/>
            <person name="Barry K.W."/>
            <person name="Bonito G."/>
            <person name="Buee M."/>
            <person name="Carver A."/>
            <person name="Chen C."/>
            <person name="Cichocki N."/>
            <person name="Clum A."/>
            <person name="Culley D."/>
            <person name="Crous P.W."/>
            <person name="Fauchery L."/>
            <person name="Girlanda M."/>
            <person name="Hayes R."/>
            <person name="Keri Z."/>
            <person name="Labutti K."/>
            <person name="Lipzen A."/>
            <person name="Lombard V."/>
            <person name="Magnuson J."/>
            <person name="Maillard F."/>
            <person name="Morin E."/>
            <person name="Murat C."/>
            <person name="Nolan M."/>
            <person name="Ohm R."/>
            <person name="Pangilinan J."/>
            <person name="Pereira M."/>
            <person name="Perotto S."/>
            <person name="Peter M."/>
            <person name="Riley R."/>
            <person name="Sitrit Y."/>
            <person name="Stielow B."/>
            <person name="Szollosi G."/>
            <person name="Zifcakova L."/>
            <person name="Stursova M."/>
            <person name="Spatafora J.W."/>
            <person name="Tedersoo L."/>
            <person name="Vaario L.-M."/>
            <person name="Yamada A."/>
            <person name="Yan M."/>
            <person name="Wang P."/>
            <person name="Xu J."/>
            <person name="Bruns T."/>
            <person name="Baldrian P."/>
            <person name="Vilgalys R."/>
            <person name="Henrissat B."/>
            <person name="Grigoriev I.V."/>
            <person name="Hibbett D."/>
            <person name="Nagy L.G."/>
            <person name="Martin F.M."/>
        </authorList>
    </citation>
    <scope>NUCLEOTIDE SEQUENCE</scope>
    <source>
        <strain evidence="1">P2</strain>
    </source>
</reference>
<organism evidence="1 2">
    <name type="scientific">Thelephora ganbajun</name>
    <name type="common">Ganba fungus</name>
    <dbReference type="NCBI Taxonomy" id="370292"/>
    <lineage>
        <taxon>Eukaryota</taxon>
        <taxon>Fungi</taxon>
        <taxon>Dikarya</taxon>
        <taxon>Basidiomycota</taxon>
        <taxon>Agaricomycotina</taxon>
        <taxon>Agaricomycetes</taxon>
        <taxon>Thelephorales</taxon>
        <taxon>Thelephoraceae</taxon>
        <taxon>Thelephora</taxon>
    </lineage>
</organism>
<dbReference type="Proteomes" id="UP000886501">
    <property type="component" value="Unassembled WGS sequence"/>
</dbReference>
<keyword evidence="2" id="KW-1185">Reference proteome</keyword>
<gene>
    <name evidence="1" type="ORF">BDM02DRAFT_2343272</name>
</gene>
<evidence type="ECO:0000313" key="2">
    <source>
        <dbReference type="Proteomes" id="UP000886501"/>
    </source>
</evidence>
<accession>A0ACB6ZEW6</accession>